<dbReference type="Pfam" id="PF24938">
    <property type="entry name" value="DUF7755"/>
    <property type="match status" value="1"/>
</dbReference>
<name>A0A9R0IKN9_SPIOL</name>
<dbReference type="PANTHER" id="PTHR36330:SF2">
    <property type="entry name" value="LIPASE_LIPOOXYGENASE, PLAT_LH2 FAMILY PROTEIN"/>
    <property type="match status" value="1"/>
</dbReference>
<keyword evidence="3" id="KW-1185">Reference proteome</keyword>
<organism evidence="3 5">
    <name type="scientific">Spinacia oleracea</name>
    <name type="common">Spinach</name>
    <dbReference type="NCBI Taxonomy" id="3562"/>
    <lineage>
        <taxon>Eukaryota</taxon>
        <taxon>Viridiplantae</taxon>
        <taxon>Streptophyta</taxon>
        <taxon>Embryophyta</taxon>
        <taxon>Tracheophyta</taxon>
        <taxon>Spermatophyta</taxon>
        <taxon>Magnoliopsida</taxon>
        <taxon>eudicotyledons</taxon>
        <taxon>Gunneridae</taxon>
        <taxon>Pentapetalae</taxon>
        <taxon>Caryophyllales</taxon>
        <taxon>Chenopodiaceae</taxon>
        <taxon>Chenopodioideae</taxon>
        <taxon>Anserineae</taxon>
        <taxon>Spinacia</taxon>
    </lineage>
</organism>
<reference evidence="3" key="1">
    <citation type="journal article" date="2021" name="Nat. Commun.">
        <title>Genomic analyses provide insights into spinach domestication and the genetic basis of agronomic traits.</title>
        <authorList>
            <person name="Cai X."/>
            <person name="Sun X."/>
            <person name="Xu C."/>
            <person name="Sun H."/>
            <person name="Wang X."/>
            <person name="Ge C."/>
            <person name="Zhang Z."/>
            <person name="Wang Q."/>
            <person name="Fei Z."/>
            <person name="Jiao C."/>
            <person name="Wang Q."/>
        </authorList>
    </citation>
    <scope>NUCLEOTIDE SEQUENCE [LARGE SCALE GENOMIC DNA]</scope>
    <source>
        <strain evidence="3">cv. Varoflay</strain>
    </source>
</reference>
<evidence type="ECO:0000256" key="1">
    <source>
        <dbReference type="SAM" id="Phobius"/>
    </source>
</evidence>
<feature type="transmembrane region" description="Helical" evidence="1">
    <location>
        <begin position="279"/>
        <end position="297"/>
    </location>
</feature>
<accession>A0A9R0IKN9</accession>
<keyword evidence="1" id="KW-0472">Membrane</keyword>
<evidence type="ECO:0000313" key="5">
    <source>
        <dbReference type="RefSeq" id="XP_021850951.1"/>
    </source>
</evidence>
<feature type="transmembrane region" description="Helical" evidence="1">
    <location>
        <begin position="382"/>
        <end position="401"/>
    </location>
</feature>
<dbReference type="PANTHER" id="PTHR36330">
    <property type="entry name" value="LIPASE/LIPOOXYGENASE, PLAT/LH2 FAMILY PROTEIN"/>
    <property type="match status" value="1"/>
</dbReference>
<reference evidence="4 5" key="2">
    <citation type="submission" date="2025-04" db="UniProtKB">
        <authorList>
            <consortium name="RefSeq"/>
        </authorList>
    </citation>
    <scope>IDENTIFICATION</scope>
</reference>
<protein>
    <submittedName>
        <fullName evidence="4 5">Uncharacterized protein LOC110790465</fullName>
    </submittedName>
</protein>
<dbReference type="OrthoDB" id="2018869at2759"/>
<gene>
    <name evidence="4 5" type="primary">LOC110790465</name>
</gene>
<dbReference type="KEGG" id="soe:110790465"/>
<dbReference type="RefSeq" id="XP_021850951.1">
    <property type="nucleotide sequence ID" value="XM_021995259.1"/>
</dbReference>
<dbReference type="InterPro" id="IPR056657">
    <property type="entry name" value="DUF7755"/>
</dbReference>
<dbReference type="RefSeq" id="XP_021850950.1">
    <property type="nucleotide sequence ID" value="XM_021995258.1"/>
</dbReference>
<evidence type="ECO:0000313" key="3">
    <source>
        <dbReference type="Proteomes" id="UP000813463"/>
    </source>
</evidence>
<feature type="transmembrane region" description="Helical" evidence="1">
    <location>
        <begin position="303"/>
        <end position="320"/>
    </location>
</feature>
<proteinExistence type="predicted"/>
<dbReference type="Proteomes" id="UP000813463">
    <property type="component" value="Chromosome 4"/>
</dbReference>
<evidence type="ECO:0000259" key="2">
    <source>
        <dbReference type="Pfam" id="PF24938"/>
    </source>
</evidence>
<feature type="transmembrane region" description="Helical" evidence="1">
    <location>
        <begin position="341"/>
        <end position="362"/>
    </location>
</feature>
<sequence>MEFHCNPTINHSDALSFNFPVNPFHLTRRNLLIRPPRFLVSSKKASFQDFQEYAKPRQLFPTEKLKTYVNEPPEKTLSALQLDEPNSLYKVVLRTSSMYGSDLSDQNAGILVCIIDEHGDSILERVPAIQDHFQLSEDAVTSDVLRFQRGATDEYMFWGPKLGRIQAMWTSLESGSWRLGGASLTIISVYNHQIEEPIPNGSVYSSITYNFEVEDVLLGEGSDLTMAELRPCLVTDHIGDDAVSIIIDGSSSLNVSRAEKGIITNEDSMKEYADLKYSLLLYDSMLIFTGTTITSITVDKSTALAFLTGGIGGFLYLLFLQRSVDTLPAPESIVKDKGNNFDGVFGGLKGPIVVFVTAFAIAVLATKYDKPDFIPALTPREILAGTVGFLACKVSVILAAFKPVSMGIEDND</sequence>
<evidence type="ECO:0000313" key="4">
    <source>
        <dbReference type="RefSeq" id="XP_021850950.1"/>
    </source>
</evidence>
<keyword evidence="1" id="KW-0812">Transmembrane</keyword>
<dbReference type="GeneID" id="110790465"/>
<dbReference type="AlphaFoldDB" id="A0A9R0IKN9"/>
<feature type="domain" description="DUF7755" evidence="2">
    <location>
        <begin position="87"/>
        <end position="235"/>
    </location>
</feature>
<keyword evidence="1" id="KW-1133">Transmembrane helix</keyword>